<name>A0A433CXD4_9FUNG</name>
<comment type="caution">
    <text evidence="2">The sequence shown here is derived from an EMBL/GenBank/DDBJ whole genome shotgun (WGS) entry which is preliminary data.</text>
</comment>
<dbReference type="OrthoDB" id="2364859at2759"/>
<feature type="compositionally biased region" description="Basic and acidic residues" evidence="1">
    <location>
        <begin position="69"/>
        <end position="80"/>
    </location>
</feature>
<gene>
    <name evidence="2" type="ORF">BC936DRAFT_137430</name>
</gene>
<feature type="compositionally biased region" description="Acidic residues" evidence="1">
    <location>
        <begin position="90"/>
        <end position="101"/>
    </location>
</feature>
<reference evidence="2 3" key="1">
    <citation type="journal article" date="2018" name="New Phytol.">
        <title>Phylogenomics of Endogonaceae and evolution of mycorrhizas within Mucoromycota.</title>
        <authorList>
            <person name="Chang Y."/>
            <person name="Desiro A."/>
            <person name="Na H."/>
            <person name="Sandor L."/>
            <person name="Lipzen A."/>
            <person name="Clum A."/>
            <person name="Barry K."/>
            <person name="Grigoriev I.V."/>
            <person name="Martin F.M."/>
            <person name="Stajich J.E."/>
            <person name="Smith M.E."/>
            <person name="Bonito G."/>
            <person name="Spatafora J.W."/>
        </authorList>
    </citation>
    <scope>NUCLEOTIDE SEQUENCE [LARGE SCALE GENOMIC DNA]</scope>
    <source>
        <strain evidence="2 3">GMNB39</strain>
    </source>
</reference>
<protein>
    <submittedName>
        <fullName evidence="2">Uncharacterized protein</fullName>
    </submittedName>
</protein>
<dbReference type="Proteomes" id="UP000268093">
    <property type="component" value="Unassembled WGS sequence"/>
</dbReference>
<sequence>MSLCYLSLSFTLLTKYKRQLGNDLDALWCPREAELARTKLDSAQIDGITKYSSALTDAAVVNLNNVVERHRPSSDKDNPVRKRARTGLAIDDEELREDSDDYQPSAKPLMVNNKGPTSPTRRFSTYLQTTLLPSSPHSTADIPSVDNNEKVQVGFM</sequence>
<evidence type="ECO:0000313" key="3">
    <source>
        <dbReference type="Proteomes" id="UP000268093"/>
    </source>
</evidence>
<dbReference type="EMBL" id="RBNI01011394">
    <property type="protein sequence ID" value="RUP43250.1"/>
    <property type="molecule type" value="Genomic_DNA"/>
</dbReference>
<accession>A0A433CXD4</accession>
<organism evidence="2 3">
    <name type="scientific">Jimgerdemannia flammicorona</name>
    <dbReference type="NCBI Taxonomy" id="994334"/>
    <lineage>
        <taxon>Eukaryota</taxon>
        <taxon>Fungi</taxon>
        <taxon>Fungi incertae sedis</taxon>
        <taxon>Mucoromycota</taxon>
        <taxon>Mucoromycotina</taxon>
        <taxon>Endogonomycetes</taxon>
        <taxon>Endogonales</taxon>
        <taxon>Endogonaceae</taxon>
        <taxon>Jimgerdemannia</taxon>
    </lineage>
</organism>
<keyword evidence="3" id="KW-1185">Reference proteome</keyword>
<dbReference type="AlphaFoldDB" id="A0A433CXD4"/>
<feature type="region of interest" description="Disordered" evidence="1">
    <location>
        <begin position="69"/>
        <end position="121"/>
    </location>
</feature>
<proteinExistence type="predicted"/>
<evidence type="ECO:0000256" key="1">
    <source>
        <dbReference type="SAM" id="MobiDB-lite"/>
    </source>
</evidence>
<evidence type="ECO:0000313" key="2">
    <source>
        <dbReference type="EMBL" id="RUP43250.1"/>
    </source>
</evidence>